<feature type="region of interest" description="Disordered" evidence="1">
    <location>
        <begin position="52"/>
        <end position="92"/>
    </location>
</feature>
<dbReference type="EMBL" id="GGMS01001381">
    <property type="protein sequence ID" value="MBY70584.1"/>
    <property type="molecule type" value="Transcribed_RNA"/>
</dbReference>
<proteinExistence type="predicted"/>
<sequence length="179" mass="20007">MDWYSVRMVFSIVFRFKQIITDHENCYPATRKTCRPRFSGNFSVKLNKNSVPSVLNSSSLQGNRKNACVKKESPSQTQRTGKARGISTNKRSISTRKRIVAMGNLRTMALALHAVNGTDTSVHRHAPKCKSKANGYSCTRVVFKHGTINTRKRLIVFGDGFLNQGQQFISTANVSAHTL</sequence>
<evidence type="ECO:0000313" key="2">
    <source>
        <dbReference type="EMBL" id="MBY70584.1"/>
    </source>
</evidence>
<protein>
    <submittedName>
        <fullName evidence="2">Uncharacterized protein</fullName>
    </submittedName>
</protein>
<accession>A0A2S2PYY6</accession>
<dbReference type="AlphaFoldDB" id="A0A2S2PYY6"/>
<organism evidence="2">
    <name type="scientific">Sipha flava</name>
    <name type="common">yellow sugarcane aphid</name>
    <dbReference type="NCBI Taxonomy" id="143950"/>
    <lineage>
        <taxon>Eukaryota</taxon>
        <taxon>Metazoa</taxon>
        <taxon>Ecdysozoa</taxon>
        <taxon>Arthropoda</taxon>
        <taxon>Hexapoda</taxon>
        <taxon>Insecta</taxon>
        <taxon>Pterygota</taxon>
        <taxon>Neoptera</taxon>
        <taxon>Paraneoptera</taxon>
        <taxon>Hemiptera</taxon>
        <taxon>Sternorrhyncha</taxon>
        <taxon>Aphidomorpha</taxon>
        <taxon>Aphidoidea</taxon>
        <taxon>Aphididae</taxon>
        <taxon>Sipha</taxon>
    </lineage>
</organism>
<evidence type="ECO:0000256" key="1">
    <source>
        <dbReference type="SAM" id="MobiDB-lite"/>
    </source>
</evidence>
<name>A0A2S2PYY6_9HEMI</name>
<feature type="compositionally biased region" description="Polar residues" evidence="1">
    <location>
        <begin position="74"/>
        <end position="92"/>
    </location>
</feature>
<reference evidence="2" key="1">
    <citation type="submission" date="2018-04" db="EMBL/GenBank/DDBJ databases">
        <title>Transcriptome assembly of Sipha flava.</title>
        <authorList>
            <person name="Scully E.D."/>
            <person name="Geib S.M."/>
            <person name="Palmer N.A."/>
            <person name="Koch K."/>
            <person name="Bradshaw J."/>
            <person name="Heng-Moss T."/>
            <person name="Sarath G."/>
        </authorList>
    </citation>
    <scope>NUCLEOTIDE SEQUENCE</scope>
</reference>
<gene>
    <name evidence="2" type="ORF">g.130104</name>
</gene>